<organism evidence="2 3">
    <name type="scientific">Eumeta variegata</name>
    <name type="common">Bagworm moth</name>
    <name type="synonym">Eumeta japonica</name>
    <dbReference type="NCBI Taxonomy" id="151549"/>
    <lineage>
        <taxon>Eukaryota</taxon>
        <taxon>Metazoa</taxon>
        <taxon>Ecdysozoa</taxon>
        <taxon>Arthropoda</taxon>
        <taxon>Hexapoda</taxon>
        <taxon>Insecta</taxon>
        <taxon>Pterygota</taxon>
        <taxon>Neoptera</taxon>
        <taxon>Endopterygota</taxon>
        <taxon>Lepidoptera</taxon>
        <taxon>Glossata</taxon>
        <taxon>Ditrysia</taxon>
        <taxon>Tineoidea</taxon>
        <taxon>Psychidae</taxon>
        <taxon>Oiketicinae</taxon>
        <taxon>Eumeta</taxon>
    </lineage>
</organism>
<evidence type="ECO:0000313" key="2">
    <source>
        <dbReference type="EMBL" id="GBP95171.1"/>
    </source>
</evidence>
<sequence length="134" mass="14779">MDIVQLPRVNDATSPPHFSNVVPSQSSYTIPSPTSNSPTKSIGRLEYNNDDKGPFIVYFQRVEAFPSASGIGYLIGIGRGRSRAIQGEYGDRSGSGTEKDGLGYKKFQSPDETQQRKLLHHICILRECSFLLAN</sequence>
<protein>
    <submittedName>
        <fullName evidence="2">Uncharacterized protein</fullName>
    </submittedName>
</protein>
<proteinExistence type="predicted"/>
<evidence type="ECO:0000256" key="1">
    <source>
        <dbReference type="SAM" id="MobiDB-lite"/>
    </source>
</evidence>
<name>A0A4C2A2I5_EUMVA</name>
<keyword evidence="3" id="KW-1185">Reference proteome</keyword>
<feature type="region of interest" description="Disordered" evidence="1">
    <location>
        <begin position="86"/>
        <end position="106"/>
    </location>
</feature>
<feature type="compositionally biased region" description="Polar residues" evidence="1">
    <location>
        <begin position="11"/>
        <end position="40"/>
    </location>
</feature>
<accession>A0A4C2A2I5</accession>
<reference evidence="2 3" key="1">
    <citation type="journal article" date="2019" name="Commun. Biol.">
        <title>The bagworm genome reveals a unique fibroin gene that provides high tensile strength.</title>
        <authorList>
            <person name="Kono N."/>
            <person name="Nakamura H."/>
            <person name="Ohtoshi R."/>
            <person name="Tomita M."/>
            <person name="Numata K."/>
            <person name="Arakawa K."/>
        </authorList>
    </citation>
    <scope>NUCLEOTIDE SEQUENCE [LARGE SCALE GENOMIC DNA]</scope>
</reference>
<evidence type="ECO:0000313" key="3">
    <source>
        <dbReference type="Proteomes" id="UP000299102"/>
    </source>
</evidence>
<gene>
    <name evidence="2" type="ORF">EVAR_64519_1</name>
</gene>
<feature type="region of interest" description="Disordered" evidence="1">
    <location>
        <begin position="1"/>
        <end position="46"/>
    </location>
</feature>
<dbReference type="AlphaFoldDB" id="A0A4C2A2I5"/>
<dbReference type="Proteomes" id="UP000299102">
    <property type="component" value="Unassembled WGS sequence"/>
</dbReference>
<dbReference type="EMBL" id="BGZK01002592">
    <property type="protein sequence ID" value="GBP95171.1"/>
    <property type="molecule type" value="Genomic_DNA"/>
</dbReference>
<comment type="caution">
    <text evidence="2">The sequence shown here is derived from an EMBL/GenBank/DDBJ whole genome shotgun (WGS) entry which is preliminary data.</text>
</comment>